<dbReference type="InterPro" id="IPR018289">
    <property type="entry name" value="MULE_transposase_dom"/>
</dbReference>
<evidence type="ECO:0000256" key="3">
    <source>
        <dbReference type="ARBA" id="ARBA00022833"/>
    </source>
</evidence>
<dbReference type="AlphaFoldDB" id="A0A9R1USR1"/>
<dbReference type="GO" id="GO:0008270">
    <property type="term" value="F:zinc ion binding"/>
    <property type="evidence" value="ECO:0007669"/>
    <property type="project" value="UniProtKB-KW"/>
</dbReference>
<feature type="compositionally biased region" description="Polar residues" evidence="5">
    <location>
        <begin position="299"/>
        <end position="310"/>
    </location>
</feature>
<organism evidence="8 9">
    <name type="scientific">Lactuca sativa</name>
    <name type="common">Garden lettuce</name>
    <dbReference type="NCBI Taxonomy" id="4236"/>
    <lineage>
        <taxon>Eukaryota</taxon>
        <taxon>Viridiplantae</taxon>
        <taxon>Streptophyta</taxon>
        <taxon>Embryophyta</taxon>
        <taxon>Tracheophyta</taxon>
        <taxon>Spermatophyta</taxon>
        <taxon>Magnoliopsida</taxon>
        <taxon>eudicotyledons</taxon>
        <taxon>Gunneridae</taxon>
        <taxon>Pentapetalae</taxon>
        <taxon>asterids</taxon>
        <taxon>campanulids</taxon>
        <taxon>Asterales</taxon>
        <taxon>Asteraceae</taxon>
        <taxon>Cichorioideae</taxon>
        <taxon>Cichorieae</taxon>
        <taxon>Lactucinae</taxon>
        <taxon>Lactuca</taxon>
    </lineage>
</organism>
<dbReference type="Pfam" id="PF04434">
    <property type="entry name" value="SWIM"/>
    <property type="match status" value="1"/>
</dbReference>
<name>A0A9R1USR1_LACSA</name>
<feature type="domain" description="CCHC-type" evidence="6">
    <location>
        <begin position="1051"/>
        <end position="1065"/>
    </location>
</feature>
<feature type="domain" description="SWIM-type" evidence="7">
    <location>
        <begin position="899"/>
        <end position="941"/>
    </location>
</feature>
<dbReference type="PROSITE" id="PS50158">
    <property type="entry name" value="ZF_CCHC"/>
    <property type="match status" value="1"/>
</dbReference>
<proteinExistence type="predicted"/>
<evidence type="ECO:0000256" key="2">
    <source>
        <dbReference type="ARBA" id="ARBA00022771"/>
    </source>
</evidence>
<dbReference type="SMART" id="SM00575">
    <property type="entry name" value="ZnF_PMZ"/>
    <property type="match status" value="1"/>
</dbReference>
<dbReference type="Pfam" id="PF26130">
    <property type="entry name" value="PB1-like"/>
    <property type="match status" value="1"/>
</dbReference>
<feature type="region of interest" description="Disordered" evidence="5">
    <location>
        <begin position="473"/>
        <end position="504"/>
    </location>
</feature>
<comment type="caution">
    <text evidence="8">The sequence shown here is derived from an EMBL/GenBank/DDBJ whole genome shotgun (WGS) entry which is preliminary data.</text>
</comment>
<dbReference type="InterPro" id="IPR001878">
    <property type="entry name" value="Znf_CCHC"/>
</dbReference>
<evidence type="ECO:0000256" key="5">
    <source>
        <dbReference type="SAM" id="MobiDB-lite"/>
    </source>
</evidence>
<dbReference type="PROSITE" id="PS50966">
    <property type="entry name" value="ZF_SWIM"/>
    <property type="match status" value="1"/>
</dbReference>
<keyword evidence="9" id="KW-1185">Reference proteome</keyword>
<accession>A0A9R1USR1</accession>
<sequence>MVHGHPTLLTIKLYHGGEFTKYPDVRYIDGTVNYVDMVDIDEFSVHELDAIMKGFRYGVPPVIYYHFLVPGGDFHFGLRPLGNDQDVANFSQYVSEHKVMKVYTEHGETRLLTYFLNPKPVTKVTLVQLDEPHEDVQHIDEAPDDQSKETPVMTTPTDNLVDVVPTQANQPEIQVNEIVQVVSLSPGYNRRRGMSKDGVMASCSKKIYFDDIGETEQIAKDFVEAATDFDIGLYQKILQSNVDGVNGTDMHDVNEPQMDEEIQPQMDEENQAQMDEENQPQMNDFSDFDYQTDAFVQDGSENQPQSNMDSSGKENVSETEQEDDSDDSDYWVDEDNVIEDIEVDMRDFNMSIDTEVEFLDKRARNPRQHESDEEADELDVIDKDAFDSMDEDSDQDRKRRAVLKQLSKEKSCSLGEVHKCNFKIGQKYNSKQELKEKIKMHALETKKNIAFKKNDKSRLRAICNGVVAFTNDGVGGPTQAEKSKGKSKEKDKQGATSKEKADSSCPWMLHASRSTDASSWYIKTYEDKHTCMNTRKVRAATAKFMSKQIMDQVESNPTIPVKALQEQLQKKYGVGFSIHKVFRAKADAKKIVVGDYKKQYEVLRDYILELQSTNPDTTVKLELGDVSESNLVNCTSRCFKRIYVCLGGMKKGFKACLRDFLGLDGAHMKGPYPGQILTAVGLDSNNGIYPLAYAIVEIENCESWKWFLECLGDDLDLHAMSNFTFVSDRQKGLLQAVSQLFPCAEHRFCLRHIHENMKKQWRTKEYKDHLWDCATATTVPEFNHFMHQFSLFDKLAYEWLKSIPPQHWAKSHFTGRATTDMLLNNLCEVFNGKLVDGRDKPIISCLEFIREYMMKRICNVLRMQQKCLGPLTPTATKIMEKNEAAATQYIAEWCGDEKYQVKGPWNDQHVVDMHERVCSCRKWELTGIPCRHVISVLYNKADHGECVQELHTYVYKVHWLQTWKTAYGYKVEPIKGRAMWPRSECPMQITPPPHRNQPGRPKRKRRQSMEEKSQSKSQSQSHRSDVGPSEIHGHGPHGGGKLTRKFVSVTCSKCGNKGHNSRTCKGQGGT</sequence>
<keyword evidence="1" id="KW-0479">Metal-binding</keyword>
<protein>
    <recommendedName>
        <fullName evidence="10">SWIM-type domain-containing protein</fullName>
    </recommendedName>
</protein>
<dbReference type="Pfam" id="PF10551">
    <property type="entry name" value="MULE"/>
    <property type="match status" value="1"/>
</dbReference>
<evidence type="ECO:0000259" key="7">
    <source>
        <dbReference type="PROSITE" id="PS50966"/>
    </source>
</evidence>
<feature type="region of interest" description="Disordered" evidence="5">
    <location>
        <begin position="361"/>
        <end position="381"/>
    </location>
</feature>
<dbReference type="InterPro" id="IPR007527">
    <property type="entry name" value="Znf_SWIM"/>
</dbReference>
<evidence type="ECO:0000313" key="9">
    <source>
        <dbReference type="Proteomes" id="UP000235145"/>
    </source>
</evidence>
<evidence type="ECO:0008006" key="10">
    <source>
        <dbReference type="Google" id="ProtNLM"/>
    </source>
</evidence>
<feature type="compositionally biased region" description="Basic and acidic residues" evidence="5">
    <location>
        <begin position="361"/>
        <end position="370"/>
    </location>
</feature>
<evidence type="ECO:0000256" key="1">
    <source>
        <dbReference type="ARBA" id="ARBA00022723"/>
    </source>
</evidence>
<dbReference type="Proteomes" id="UP000235145">
    <property type="component" value="Unassembled WGS sequence"/>
</dbReference>
<evidence type="ECO:0000256" key="4">
    <source>
        <dbReference type="PROSITE-ProRule" id="PRU00047"/>
    </source>
</evidence>
<evidence type="ECO:0000313" key="8">
    <source>
        <dbReference type="EMBL" id="KAJ0192225.1"/>
    </source>
</evidence>
<evidence type="ECO:0000259" key="6">
    <source>
        <dbReference type="PROSITE" id="PS50158"/>
    </source>
</evidence>
<keyword evidence="2 4" id="KW-0863">Zinc-finger</keyword>
<dbReference type="EMBL" id="NBSK02000008">
    <property type="protein sequence ID" value="KAJ0192225.1"/>
    <property type="molecule type" value="Genomic_DNA"/>
</dbReference>
<dbReference type="InterPro" id="IPR058594">
    <property type="entry name" value="PB1-like_dom_pln"/>
</dbReference>
<reference evidence="8 9" key="1">
    <citation type="journal article" date="2017" name="Nat. Commun.">
        <title>Genome assembly with in vitro proximity ligation data and whole-genome triplication in lettuce.</title>
        <authorList>
            <person name="Reyes-Chin-Wo S."/>
            <person name="Wang Z."/>
            <person name="Yang X."/>
            <person name="Kozik A."/>
            <person name="Arikit S."/>
            <person name="Song C."/>
            <person name="Xia L."/>
            <person name="Froenicke L."/>
            <person name="Lavelle D.O."/>
            <person name="Truco M.J."/>
            <person name="Xia R."/>
            <person name="Zhu S."/>
            <person name="Xu C."/>
            <person name="Xu H."/>
            <person name="Xu X."/>
            <person name="Cox K."/>
            <person name="Korf I."/>
            <person name="Meyers B.C."/>
            <person name="Michelmore R.W."/>
        </authorList>
    </citation>
    <scope>NUCLEOTIDE SEQUENCE [LARGE SCALE GENOMIC DNA]</scope>
    <source>
        <strain evidence="9">cv. Salinas</strain>
        <tissue evidence="8">Seedlings</tissue>
    </source>
</reference>
<feature type="compositionally biased region" description="Acidic residues" evidence="5">
    <location>
        <begin position="317"/>
        <end position="332"/>
    </location>
</feature>
<dbReference type="PANTHER" id="PTHR31973:SF190">
    <property type="entry name" value="MULE TRANSPOSASE DOMAIN-CONTAINING PROTEIN"/>
    <property type="match status" value="1"/>
</dbReference>
<feature type="compositionally biased region" description="Basic and acidic residues" evidence="5">
    <location>
        <begin position="481"/>
        <end position="502"/>
    </location>
</feature>
<dbReference type="InterPro" id="IPR006564">
    <property type="entry name" value="Znf_PMZ"/>
</dbReference>
<feature type="region of interest" description="Disordered" evidence="5">
    <location>
        <begin position="983"/>
        <end position="1044"/>
    </location>
</feature>
<keyword evidence="3" id="KW-0862">Zinc</keyword>
<feature type="region of interest" description="Disordered" evidence="5">
    <location>
        <begin position="298"/>
        <end position="332"/>
    </location>
</feature>
<dbReference type="GO" id="GO:0003676">
    <property type="term" value="F:nucleic acid binding"/>
    <property type="evidence" value="ECO:0007669"/>
    <property type="project" value="InterPro"/>
</dbReference>
<dbReference type="PANTHER" id="PTHR31973">
    <property type="entry name" value="POLYPROTEIN, PUTATIVE-RELATED"/>
    <property type="match status" value="1"/>
</dbReference>
<gene>
    <name evidence="8" type="ORF">LSAT_V11C800433270</name>
</gene>